<evidence type="ECO:0000256" key="9">
    <source>
        <dbReference type="SAM" id="Phobius"/>
    </source>
</evidence>
<evidence type="ECO:0000256" key="8">
    <source>
        <dbReference type="ARBA" id="ARBA00023136"/>
    </source>
</evidence>
<feature type="transmembrane region" description="Helical" evidence="9">
    <location>
        <begin position="61"/>
        <end position="81"/>
    </location>
</feature>
<reference evidence="10" key="1">
    <citation type="submission" date="2021-11" db="EMBL/GenBank/DDBJ databases">
        <title>Vibrio ZSDE26 sp. nov. and Vibrio ZSDZ34 sp. nov., isolated from coastal seawater in Qingdao.</title>
        <authorList>
            <person name="Zhang P."/>
        </authorList>
    </citation>
    <scope>NUCLEOTIDE SEQUENCE</scope>
    <source>
        <strain evidence="10">ZSDZ34</strain>
    </source>
</reference>
<keyword evidence="5" id="KW-0169">Cobalamin biosynthesis</keyword>
<keyword evidence="11" id="KW-1185">Reference proteome</keyword>
<feature type="transmembrane region" description="Helical" evidence="9">
    <location>
        <begin position="295"/>
        <end position="314"/>
    </location>
</feature>
<comment type="subcellular location">
    <subcellularLocation>
        <location evidence="1">Cell membrane</location>
        <topology evidence="1">Multi-pass membrane protein</topology>
    </subcellularLocation>
</comment>
<organism evidence="10 11">
    <name type="scientific">Vibrio gelatinilyticus</name>
    <dbReference type="NCBI Taxonomy" id="2893468"/>
    <lineage>
        <taxon>Bacteria</taxon>
        <taxon>Pseudomonadati</taxon>
        <taxon>Pseudomonadota</taxon>
        <taxon>Gammaproteobacteria</taxon>
        <taxon>Vibrionales</taxon>
        <taxon>Vibrionaceae</taxon>
        <taxon>Vibrio</taxon>
    </lineage>
</organism>
<accession>A0A9X1W7K2</accession>
<dbReference type="EMBL" id="JAJNNZ010000002">
    <property type="protein sequence ID" value="MCJ2375902.1"/>
    <property type="molecule type" value="Genomic_DNA"/>
</dbReference>
<dbReference type="PANTHER" id="PTHR34308:SF1">
    <property type="entry name" value="COBALAMIN BIOSYNTHESIS PROTEIN CBIB"/>
    <property type="match status" value="1"/>
</dbReference>
<dbReference type="Proteomes" id="UP001139488">
    <property type="component" value="Unassembled WGS sequence"/>
</dbReference>
<gene>
    <name evidence="10" type="ORF">LNL84_03550</name>
</gene>
<keyword evidence="6 9" id="KW-0812">Transmembrane</keyword>
<feature type="transmembrane region" description="Helical" evidence="9">
    <location>
        <begin position="160"/>
        <end position="181"/>
    </location>
</feature>
<dbReference type="GO" id="GO:0005886">
    <property type="term" value="C:plasma membrane"/>
    <property type="evidence" value="ECO:0007669"/>
    <property type="project" value="UniProtKB-SubCell"/>
</dbReference>
<evidence type="ECO:0000313" key="10">
    <source>
        <dbReference type="EMBL" id="MCJ2375902.1"/>
    </source>
</evidence>
<comment type="similarity">
    <text evidence="3">Belongs to the CobD/CbiB family.</text>
</comment>
<dbReference type="PANTHER" id="PTHR34308">
    <property type="entry name" value="COBALAMIN BIOSYNTHESIS PROTEIN CBIB"/>
    <property type="match status" value="1"/>
</dbReference>
<evidence type="ECO:0000256" key="6">
    <source>
        <dbReference type="ARBA" id="ARBA00022692"/>
    </source>
</evidence>
<feature type="transmembrane region" description="Helical" evidence="9">
    <location>
        <begin position="12"/>
        <end position="29"/>
    </location>
</feature>
<evidence type="ECO:0000256" key="7">
    <source>
        <dbReference type="ARBA" id="ARBA00022989"/>
    </source>
</evidence>
<name>A0A9X1W7K2_9VIBR</name>
<dbReference type="InterPro" id="IPR004485">
    <property type="entry name" value="Cobalamin_biosynth_CobD/CbiB"/>
</dbReference>
<dbReference type="RefSeq" id="WP_244355288.1">
    <property type="nucleotide sequence ID" value="NZ_JAJNNZ010000002.1"/>
</dbReference>
<evidence type="ECO:0000256" key="4">
    <source>
        <dbReference type="ARBA" id="ARBA00022475"/>
    </source>
</evidence>
<evidence type="ECO:0000313" key="11">
    <source>
        <dbReference type="Proteomes" id="UP001139488"/>
    </source>
</evidence>
<evidence type="ECO:0000256" key="1">
    <source>
        <dbReference type="ARBA" id="ARBA00004651"/>
    </source>
</evidence>
<evidence type="ECO:0000256" key="5">
    <source>
        <dbReference type="ARBA" id="ARBA00022573"/>
    </source>
</evidence>
<dbReference type="AlphaFoldDB" id="A0A9X1W7K2"/>
<dbReference type="GO" id="GO:0048472">
    <property type="term" value="F:threonine-phosphate decarboxylase activity"/>
    <property type="evidence" value="ECO:0007669"/>
    <property type="project" value="InterPro"/>
</dbReference>
<evidence type="ECO:0000256" key="3">
    <source>
        <dbReference type="ARBA" id="ARBA00006263"/>
    </source>
</evidence>
<sequence length="317" mass="35107">MNSLLEHAYANGALLVMWGALLFHLILPIPNNAHPLTAWQYIAKRLAQKVNTSGDYHQSKLSGSLALVVLMTPVIILLVAFRPLVWQPQLYDLGLLLLSLDWRSNERLTRQLVDALSSNDKKLARQVLGERLNRDTDTLSLIGLGKAGAETIIMGYTRNVICVLFWYGICGGIGAFCYRLIAELTRAWSPAQQRFHPFGLSTVRLLAMLDLVPMRLYAICISIGNNTAAVISSINQQARVWPLPGPSWVLISVGCKSEIALGGPAIYDGTKHERARIGGSVVPSAYHLMCIQKLLAWRIYAWLILQSAIMFIVYQGG</sequence>
<keyword evidence="8 9" id="KW-0472">Membrane</keyword>
<dbReference type="GO" id="GO:0009236">
    <property type="term" value="P:cobalamin biosynthetic process"/>
    <property type="evidence" value="ECO:0007669"/>
    <property type="project" value="UniProtKB-KW"/>
</dbReference>
<evidence type="ECO:0000256" key="2">
    <source>
        <dbReference type="ARBA" id="ARBA00004953"/>
    </source>
</evidence>
<keyword evidence="4" id="KW-1003">Cell membrane</keyword>
<comment type="pathway">
    <text evidence="2">Cofactor biosynthesis; adenosylcobalamin biosynthesis.</text>
</comment>
<comment type="caution">
    <text evidence="10">The sequence shown here is derived from an EMBL/GenBank/DDBJ whole genome shotgun (WGS) entry which is preliminary data.</text>
</comment>
<dbReference type="NCBIfam" id="NF006476">
    <property type="entry name" value="PRK08878.1"/>
    <property type="match status" value="1"/>
</dbReference>
<keyword evidence="7 9" id="KW-1133">Transmembrane helix</keyword>
<dbReference type="Pfam" id="PF03186">
    <property type="entry name" value="CobD_Cbib"/>
    <property type="match status" value="1"/>
</dbReference>
<protein>
    <submittedName>
        <fullName evidence="10">Cobalamin biosynthesis family protein</fullName>
    </submittedName>
</protein>
<proteinExistence type="inferred from homology"/>